<dbReference type="AlphaFoldDB" id="A9V444"/>
<dbReference type="InterPro" id="IPR036322">
    <property type="entry name" value="WD40_repeat_dom_sf"/>
</dbReference>
<dbReference type="Proteomes" id="UP000001357">
    <property type="component" value="Unassembled WGS sequence"/>
</dbReference>
<evidence type="ECO:0000256" key="3">
    <source>
        <dbReference type="SAM" id="MobiDB-lite"/>
    </source>
</evidence>
<name>A9V444_MONBE</name>
<protein>
    <recommendedName>
        <fullName evidence="6">Protein kinase domain-containing protein</fullName>
    </recommendedName>
</protein>
<dbReference type="RefSeq" id="XP_001747474.1">
    <property type="nucleotide sequence ID" value="XM_001747422.1"/>
</dbReference>
<organism evidence="4 5">
    <name type="scientific">Monosiga brevicollis</name>
    <name type="common">Choanoflagellate</name>
    <dbReference type="NCBI Taxonomy" id="81824"/>
    <lineage>
        <taxon>Eukaryota</taxon>
        <taxon>Choanoflagellata</taxon>
        <taxon>Craspedida</taxon>
        <taxon>Salpingoecidae</taxon>
        <taxon>Monosiga</taxon>
    </lineage>
</organism>
<dbReference type="GO" id="GO:0080008">
    <property type="term" value="C:Cul4-RING E3 ubiquitin ligase complex"/>
    <property type="evidence" value="ECO:0000318"/>
    <property type="project" value="GO_Central"/>
</dbReference>
<evidence type="ECO:0000313" key="5">
    <source>
        <dbReference type="Proteomes" id="UP000001357"/>
    </source>
</evidence>
<proteinExistence type="predicted"/>
<dbReference type="EMBL" id="CH991558">
    <property type="protein sequence ID" value="EDQ87554.1"/>
    <property type="molecule type" value="Genomic_DNA"/>
</dbReference>
<dbReference type="Gene3D" id="1.10.510.10">
    <property type="entry name" value="Transferase(Phosphotransferase) domain 1"/>
    <property type="match status" value="1"/>
</dbReference>
<dbReference type="STRING" id="81824.A9V444"/>
<dbReference type="Gene3D" id="2.130.10.10">
    <property type="entry name" value="YVTN repeat-like/Quinoprotein amine dehydrogenase"/>
    <property type="match status" value="1"/>
</dbReference>
<dbReference type="Pfam" id="PF00400">
    <property type="entry name" value="WD40"/>
    <property type="match status" value="2"/>
</dbReference>
<dbReference type="InterPro" id="IPR011009">
    <property type="entry name" value="Kinase-like_dom_sf"/>
</dbReference>
<feature type="region of interest" description="Disordered" evidence="3">
    <location>
        <begin position="290"/>
        <end position="402"/>
    </location>
</feature>
<dbReference type="GeneID" id="5892816"/>
<dbReference type="InParanoid" id="A9V444"/>
<feature type="compositionally biased region" description="Low complexity" evidence="3">
    <location>
        <begin position="343"/>
        <end position="370"/>
    </location>
</feature>
<evidence type="ECO:0000313" key="4">
    <source>
        <dbReference type="EMBL" id="EDQ87554.1"/>
    </source>
</evidence>
<feature type="compositionally biased region" description="Acidic residues" evidence="3">
    <location>
        <begin position="446"/>
        <end position="472"/>
    </location>
</feature>
<dbReference type="InterPro" id="IPR045151">
    <property type="entry name" value="DCAF8"/>
</dbReference>
<dbReference type="SUPFAM" id="SSF50978">
    <property type="entry name" value="WD40 repeat-like"/>
    <property type="match status" value="1"/>
</dbReference>
<evidence type="ECO:0008006" key="6">
    <source>
        <dbReference type="Google" id="ProtNLM"/>
    </source>
</evidence>
<evidence type="ECO:0000256" key="1">
    <source>
        <dbReference type="ARBA" id="ARBA00022574"/>
    </source>
</evidence>
<dbReference type="InterPro" id="IPR001680">
    <property type="entry name" value="WD40_rpt"/>
</dbReference>
<gene>
    <name evidence="4" type="ORF">MONBRDRAFT_9750</name>
</gene>
<dbReference type="SMART" id="SM00320">
    <property type="entry name" value="WD40"/>
    <property type="match status" value="2"/>
</dbReference>
<keyword evidence="2" id="KW-0677">Repeat</keyword>
<dbReference type="GO" id="GO:0005737">
    <property type="term" value="C:cytoplasm"/>
    <property type="evidence" value="ECO:0000318"/>
    <property type="project" value="GO_Central"/>
</dbReference>
<reference evidence="4 5" key="1">
    <citation type="journal article" date="2008" name="Nature">
        <title>The genome of the choanoflagellate Monosiga brevicollis and the origin of metazoans.</title>
        <authorList>
            <consortium name="JGI Sequencing"/>
            <person name="King N."/>
            <person name="Westbrook M.J."/>
            <person name="Young S.L."/>
            <person name="Kuo A."/>
            <person name="Abedin M."/>
            <person name="Chapman J."/>
            <person name="Fairclough S."/>
            <person name="Hellsten U."/>
            <person name="Isogai Y."/>
            <person name="Letunic I."/>
            <person name="Marr M."/>
            <person name="Pincus D."/>
            <person name="Putnam N."/>
            <person name="Rokas A."/>
            <person name="Wright K.J."/>
            <person name="Zuzow R."/>
            <person name="Dirks W."/>
            <person name="Good M."/>
            <person name="Goodstein D."/>
            <person name="Lemons D."/>
            <person name="Li W."/>
            <person name="Lyons J.B."/>
            <person name="Morris A."/>
            <person name="Nichols S."/>
            <person name="Richter D.J."/>
            <person name="Salamov A."/>
            <person name="Bork P."/>
            <person name="Lim W.A."/>
            <person name="Manning G."/>
            <person name="Miller W.T."/>
            <person name="McGinnis W."/>
            <person name="Shapiro H."/>
            <person name="Tjian R."/>
            <person name="Grigoriev I.V."/>
            <person name="Rokhsar D."/>
        </authorList>
    </citation>
    <scope>NUCLEOTIDE SEQUENCE [LARGE SCALE GENOMIC DNA]</scope>
    <source>
        <strain evidence="5">MX1 / ATCC 50154</strain>
    </source>
</reference>
<dbReference type="PANTHER" id="PTHR15574:SF21">
    <property type="entry name" value="DDB1- AND CUL4-ASSOCIATED FACTOR 8"/>
    <property type="match status" value="1"/>
</dbReference>
<keyword evidence="1" id="KW-0853">WD repeat</keyword>
<dbReference type="InterPro" id="IPR015943">
    <property type="entry name" value="WD40/YVTN_repeat-like_dom_sf"/>
</dbReference>
<dbReference type="KEGG" id="mbr:MONBRDRAFT_9750"/>
<dbReference type="SUPFAM" id="SSF56112">
    <property type="entry name" value="Protein kinase-like (PK-like)"/>
    <property type="match status" value="1"/>
</dbReference>
<sequence length="1014" mass="112248">MGALYLVTVVQVDKVQGVARMRVVQIHPDAGRAPLGRIFAFCLLMDPIIGWEYSDKLQNFPLAGECGVDDYLNDDWLEANVAGFVDRVEVLRADEEASDAEWEQGRRPEVHLDIYTTHPAWVAHLEPDMKFDTAAYQHGDAQAWVQPTRRPGDRRKELQGPLSGVYTMAADDEKLADRLPAQPLPEYLIPEYGAKHYVVPEPIDVTSPNLYATLKGLIGQAVYAHDPEAFFGAEPQVGCLLDVQRQGNADEADIILTLFAAPKGACSYGTRGMTVKPSCIIGRARHVLSVPTEPMTGTRGQLDMEPGGSQPPPAKRSAPATRTQRRPSRAPESHAASETPPNATAAAAAATAVLGSSASDTSSDSSFVPTSSPPLPQHEAPDFELGPDEEESPEPQLAASPQHALLARSHEGGNSEGPHSDDEDDLLDRDPWRQALAQLSSTSDSGETEDGDEDEDEDENGLEFESSDEDAENPGGRDRAAADENVAERLASFYRSKDLIEHDEAADPRYMHWVEAAVAKRRRPLHRTAPLSNWTWLQNRRRPRAIMSSSNSLAQPGSEDLIASLLPVPVDRHHRGCINNLSFNDDGTLLLSGSDDRTCKFLPGSNDHQLVTAAGDGEVFLYDIASFSERPLRVRKISEHRGRAHKYHYGRGQILTCATHSRDGSGVPLRAEVQRYHGHRNFQTIKSCAFFGPDEQWVISGSDDGHHIVSQHAVPPNLRAPPSLRAIAMPLEPEKQVPTLCSFSLLCVFFATPTQVDWRSQDPRVASLATKIAVLPGRVVIFPRGFWSALVCWHAGPRHGDDGMDTGWQRSLLDFVHPYAEQRYFSRDARRWMRQLVRCMQLLHRDGHDLQGRLTPTNLFIDDDRQLHLSPRAGLGANLVYASPEALHAVASDQHLSREVAQAADVWTVGMVWYSVLFTDLPWCCAEMSDPDFARYMHSNQLVAPHGLIQQLNPRLSRLLHAMLNPDWQARAQLNDAWAVLRRKEELWVIDEALVGSIECLAPIEEGNSEFSTP</sequence>
<feature type="region of interest" description="Disordered" evidence="3">
    <location>
        <begin position="438"/>
        <end position="484"/>
    </location>
</feature>
<dbReference type="PANTHER" id="PTHR15574">
    <property type="entry name" value="WD REPEAT DOMAIN-CONTAINING FAMILY"/>
    <property type="match status" value="1"/>
</dbReference>
<accession>A9V444</accession>
<evidence type="ECO:0000256" key="2">
    <source>
        <dbReference type="ARBA" id="ARBA00022737"/>
    </source>
</evidence>
<keyword evidence="5" id="KW-1185">Reference proteome</keyword>